<dbReference type="Proteomes" id="UP000241436">
    <property type="component" value="Unassembled WGS sequence"/>
</dbReference>
<proteinExistence type="predicted"/>
<evidence type="ECO:0000313" key="2">
    <source>
        <dbReference type="EMBL" id="PTL35567.1"/>
    </source>
</evidence>
<reference evidence="3" key="2">
    <citation type="journal article" date="2018" name="Environ. Microbiol.">
        <title>Bloom of a denitrifying methanotroph, 'Candidatus Methylomirabilis limnetica', in a deep stratified lake.</title>
        <authorList>
            <person name="Graf J.S."/>
            <person name="Mayr M.J."/>
            <person name="Marchant H.K."/>
            <person name="Tienken D."/>
            <person name="Hach P.F."/>
            <person name="Brand A."/>
            <person name="Schubert C.J."/>
            <person name="Kuypers M.M."/>
            <person name="Milucka J."/>
        </authorList>
    </citation>
    <scope>NUCLEOTIDE SEQUENCE [LARGE SCALE GENOMIC DNA]</scope>
    <source>
        <strain evidence="3">Zug</strain>
    </source>
</reference>
<sequence>MQRFWIWSLTSSVMVLTGCAGLFPEIVSSAGAPAEAKRLSFTMIARNYRCEPSVIVVDREGRSVLVKVSIWSDGARHVFSIPDLEIRRYLDPGQETTVEFLAERSGVFDFGCTRFPLITPLDHKGKLAIK</sequence>
<dbReference type="Gene3D" id="2.60.40.420">
    <property type="entry name" value="Cupredoxins - blue copper proteins"/>
    <property type="match status" value="1"/>
</dbReference>
<dbReference type="EMBL" id="NVQC01000022">
    <property type="protein sequence ID" value="PTL35567.1"/>
    <property type="molecule type" value="Genomic_DNA"/>
</dbReference>
<evidence type="ECO:0000313" key="3">
    <source>
        <dbReference type="Proteomes" id="UP000241436"/>
    </source>
</evidence>
<evidence type="ECO:0000259" key="1">
    <source>
        <dbReference type="Pfam" id="PF13473"/>
    </source>
</evidence>
<dbReference type="InterPro" id="IPR008972">
    <property type="entry name" value="Cupredoxin"/>
</dbReference>
<dbReference type="RefSeq" id="WP_107562199.1">
    <property type="nucleotide sequence ID" value="NZ_NVQC01000022.1"/>
</dbReference>
<name>A0A2T4TWT6_9BACT</name>
<protein>
    <recommendedName>
        <fullName evidence="1">EfeO-type cupredoxin-like domain-containing protein</fullName>
    </recommendedName>
</protein>
<dbReference type="OrthoDB" id="9781261at2"/>
<comment type="caution">
    <text evidence="2">The sequence shown here is derived from an EMBL/GenBank/DDBJ whole genome shotgun (WGS) entry which is preliminary data.</text>
</comment>
<dbReference type="InterPro" id="IPR028096">
    <property type="entry name" value="EfeO_Cupredoxin"/>
</dbReference>
<organism evidence="2 3">
    <name type="scientific">Candidatus Methylomirabilis limnetica</name>
    <dbReference type="NCBI Taxonomy" id="2033718"/>
    <lineage>
        <taxon>Bacteria</taxon>
        <taxon>Candidatus Methylomirabilota</taxon>
        <taxon>Candidatus Methylomirabilia</taxon>
        <taxon>Candidatus Methylomirabilales</taxon>
        <taxon>Candidatus Methylomirabilaceae</taxon>
        <taxon>Candidatus Methylomirabilis</taxon>
    </lineage>
</organism>
<feature type="domain" description="EfeO-type cupredoxin-like" evidence="1">
    <location>
        <begin position="32"/>
        <end position="113"/>
    </location>
</feature>
<dbReference type="Pfam" id="PF13473">
    <property type="entry name" value="Cupredoxin_1"/>
    <property type="match status" value="1"/>
</dbReference>
<dbReference type="AlphaFoldDB" id="A0A2T4TWT6"/>
<keyword evidence="3" id="KW-1185">Reference proteome</keyword>
<accession>A0A2T4TWT6</accession>
<dbReference type="PROSITE" id="PS51257">
    <property type="entry name" value="PROKAR_LIPOPROTEIN"/>
    <property type="match status" value="1"/>
</dbReference>
<dbReference type="SUPFAM" id="SSF49503">
    <property type="entry name" value="Cupredoxins"/>
    <property type="match status" value="1"/>
</dbReference>
<reference evidence="2 3" key="1">
    <citation type="submission" date="2017-09" db="EMBL/GenBank/DDBJ databases">
        <title>Bloom of a denitrifying methanotroph, Candidatus Methylomirabilis limnetica, in a deep stratified lake.</title>
        <authorList>
            <person name="Graf J.S."/>
            <person name="Marchant H.K."/>
            <person name="Tienken D."/>
            <person name="Hach P.F."/>
            <person name="Brand A."/>
            <person name="Schubert C.J."/>
            <person name="Kuypers M.M."/>
            <person name="Milucka J."/>
        </authorList>
    </citation>
    <scope>NUCLEOTIDE SEQUENCE [LARGE SCALE GENOMIC DNA]</scope>
    <source>
        <strain evidence="2 3">Zug</strain>
    </source>
</reference>
<gene>
    <name evidence="2" type="ORF">CLG94_07245</name>
</gene>